<accession>A0ABU1BLH8</accession>
<comment type="caution">
    <text evidence="3">The sequence shown here is derived from an EMBL/GenBank/DDBJ whole genome shotgun (WGS) entry which is preliminary data.</text>
</comment>
<dbReference type="InterPro" id="IPR007055">
    <property type="entry name" value="BON_dom"/>
</dbReference>
<feature type="domain" description="BON" evidence="2">
    <location>
        <begin position="65"/>
        <end position="132"/>
    </location>
</feature>
<keyword evidence="1" id="KW-0732">Signal</keyword>
<sequence length="225" mass="24218">MTEHLGTDGKNHLQRLASLRRPLAAIALCCSVAVSLQGCVEMMVGGAVMGSLAATDRRTFGAQTEDKTIVFKGESRVSKLIGEAGHVNVNSFNRKVLLTGEVRDEAMKAAVEREINAIENVASVVNELEIAGVSSFSSRSNDTLITGKVKAAFVDAKDLFANSIKVVTERGNVYLMGLVTQTEGARAAEVTRNVGGVQKVIKVFDYITEDELRQLSTTQDKQTAR</sequence>
<dbReference type="InterPro" id="IPR051686">
    <property type="entry name" value="Lipoprotein_DolP"/>
</dbReference>
<dbReference type="Proteomes" id="UP001225596">
    <property type="component" value="Unassembled WGS sequence"/>
</dbReference>
<dbReference type="EMBL" id="JAUYVH010000001">
    <property type="protein sequence ID" value="MDQ9169193.1"/>
    <property type="molecule type" value="Genomic_DNA"/>
</dbReference>
<evidence type="ECO:0000259" key="2">
    <source>
        <dbReference type="PROSITE" id="PS50914"/>
    </source>
</evidence>
<evidence type="ECO:0000313" key="3">
    <source>
        <dbReference type="EMBL" id="MDQ9169193.1"/>
    </source>
</evidence>
<dbReference type="Gene3D" id="3.40.1520.20">
    <property type="match status" value="1"/>
</dbReference>
<dbReference type="Pfam" id="PF04972">
    <property type="entry name" value="BON"/>
    <property type="match status" value="2"/>
</dbReference>
<dbReference type="PROSITE" id="PS50914">
    <property type="entry name" value="BON"/>
    <property type="match status" value="2"/>
</dbReference>
<dbReference type="PANTHER" id="PTHR34606">
    <property type="entry name" value="BON DOMAIN-CONTAINING PROTEIN"/>
    <property type="match status" value="1"/>
</dbReference>
<dbReference type="SMART" id="SM00749">
    <property type="entry name" value="BON"/>
    <property type="match status" value="2"/>
</dbReference>
<name>A0ABU1BLH8_9BURK</name>
<gene>
    <name evidence="3" type="ORF">Q8A64_02085</name>
</gene>
<proteinExistence type="predicted"/>
<reference evidence="3 4" key="1">
    <citation type="submission" date="2023-08" db="EMBL/GenBank/DDBJ databases">
        <title>Oxalobacteraceae gen .nov., isolated from river sludge outside the plant.</title>
        <authorList>
            <person name="Zhao S.Y."/>
        </authorList>
    </citation>
    <scope>NUCLEOTIDE SEQUENCE [LARGE SCALE GENOMIC DNA]</scope>
    <source>
        <strain evidence="3 4">R-40</strain>
    </source>
</reference>
<keyword evidence="4" id="KW-1185">Reference proteome</keyword>
<dbReference type="PANTHER" id="PTHR34606:SF4">
    <property type="entry name" value="OUTER MEMBRANE LIPOPROTEIN DOLP"/>
    <property type="match status" value="1"/>
</dbReference>
<organism evidence="3 4">
    <name type="scientific">Keguizhuia sedimenti</name>
    <dbReference type="NCBI Taxonomy" id="3064264"/>
    <lineage>
        <taxon>Bacteria</taxon>
        <taxon>Pseudomonadati</taxon>
        <taxon>Pseudomonadota</taxon>
        <taxon>Betaproteobacteria</taxon>
        <taxon>Burkholderiales</taxon>
        <taxon>Oxalobacteraceae</taxon>
        <taxon>Keguizhuia</taxon>
    </lineage>
</organism>
<evidence type="ECO:0000313" key="4">
    <source>
        <dbReference type="Proteomes" id="UP001225596"/>
    </source>
</evidence>
<dbReference type="InterPro" id="IPR014004">
    <property type="entry name" value="Transpt-assoc_nodulatn_dom_bac"/>
</dbReference>
<protein>
    <submittedName>
        <fullName evidence="3">BON domain-containing protein</fullName>
    </submittedName>
</protein>
<feature type="domain" description="BON" evidence="2">
    <location>
        <begin position="141"/>
        <end position="211"/>
    </location>
</feature>
<evidence type="ECO:0000256" key="1">
    <source>
        <dbReference type="ARBA" id="ARBA00022729"/>
    </source>
</evidence>
<dbReference type="RefSeq" id="WP_338435037.1">
    <property type="nucleotide sequence ID" value="NZ_JAUYVH010000001.1"/>
</dbReference>